<evidence type="ECO:0000313" key="4">
    <source>
        <dbReference type="Proteomes" id="UP000593802"/>
    </source>
</evidence>
<dbReference type="GO" id="GO:0008236">
    <property type="term" value="F:serine-type peptidase activity"/>
    <property type="evidence" value="ECO:0007669"/>
    <property type="project" value="InterPro"/>
</dbReference>
<dbReference type="KEGG" id="eff:skT53_18970"/>
<evidence type="ECO:0000313" key="3">
    <source>
        <dbReference type="EMBL" id="BCJ86912.1"/>
    </source>
</evidence>
<protein>
    <submittedName>
        <fullName evidence="3">Putative peptidase YtmA</fullName>
    </submittedName>
</protein>
<dbReference type="Proteomes" id="UP000593802">
    <property type="component" value="Chromosome"/>
</dbReference>
<feature type="domain" description="Peptidase S9 prolyl oligopeptidase catalytic" evidence="2">
    <location>
        <begin position="86"/>
        <end position="280"/>
    </location>
</feature>
<reference evidence="3 4" key="1">
    <citation type="submission" date="2020-08" db="EMBL/GenBank/DDBJ databases">
        <title>Complete Genome Sequence of Effusibacillus dendaii Strain skT53, Isolated from Farmland soil.</title>
        <authorList>
            <person name="Konishi T."/>
            <person name="Kawasaki H."/>
        </authorList>
    </citation>
    <scope>NUCLEOTIDE SEQUENCE [LARGE SCALE GENOMIC DNA]</scope>
    <source>
        <strain evidence="4">skT53</strain>
    </source>
</reference>
<keyword evidence="4" id="KW-1185">Reference proteome</keyword>
<dbReference type="SUPFAM" id="SSF53474">
    <property type="entry name" value="alpha/beta-Hydrolases"/>
    <property type="match status" value="1"/>
</dbReference>
<dbReference type="RefSeq" id="WP_200756388.1">
    <property type="nucleotide sequence ID" value="NZ_AP023366.1"/>
</dbReference>
<gene>
    <name evidence="3" type="primary">ytmA</name>
    <name evidence="3" type="ORF">skT53_18970</name>
</gene>
<organism evidence="3 4">
    <name type="scientific">Effusibacillus dendaii</name>
    <dbReference type="NCBI Taxonomy" id="2743772"/>
    <lineage>
        <taxon>Bacteria</taxon>
        <taxon>Bacillati</taxon>
        <taxon>Bacillota</taxon>
        <taxon>Bacilli</taxon>
        <taxon>Bacillales</taxon>
        <taxon>Alicyclobacillaceae</taxon>
        <taxon>Effusibacillus</taxon>
    </lineage>
</organism>
<sequence length="281" mass="31741">MIYHVTYLSNGLKVKGYLSLPNGFELPASVLKNWIGQFYGYPDLPITEIATSINREKKDIRSFKLPALIYCRGGIGKFGSVKIHWIQQFANFGHVIFAPSYRGNEGGKGRDEFGGDDKEDVLAAYRLLQSLPFVNPERISVMGFSRGAINATLTAVEIPEVHRLILWSGVSDLAQTYEERIDLRRMLKRVIGGSPAKMPGVYQIRSPLLMAERIQCPVLIMHGTEDRQVDFSHGLHMYNKLKKLGSNVELHSYQGYGHLFPPSIHETAVKRMFDWIGNKTN</sequence>
<dbReference type="PANTHER" id="PTHR48081">
    <property type="entry name" value="AB HYDROLASE SUPERFAMILY PROTEIN C4A8.06C"/>
    <property type="match status" value="1"/>
</dbReference>
<name>A0A7I8DC49_9BACL</name>
<evidence type="ECO:0000259" key="2">
    <source>
        <dbReference type="Pfam" id="PF00326"/>
    </source>
</evidence>
<evidence type="ECO:0000256" key="1">
    <source>
        <dbReference type="ARBA" id="ARBA00022801"/>
    </source>
</evidence>
<dbReference type="Gene3D" id="3.40.50.1820">
    <property type="entry name" value="alpha/beta hydrolase"/>
    <property type="match status" value="1"/>
</dbReference>
<keyword evidence="1" id="KW-0378">Hydrolase</keyword>
<accession>A0A7I8DC49</accession>
<dbReference type="GO" id="GO:0006508">
    <property type="term" value="P:proteolysis"/>
    <property type="evidence" value="ECO:0007669"/>
    <property type="project" value="InterPro"/>
</dbReference>
<dbReference type="Pfam" id="PF00326">
    <property type="entry name" value="Peptidase_S9"/>
    <property type="match status" value="1"/>
</dbReference>
<dbReference type="AlphaFoldDB" id="A0A7I8DC49"/>
<dbReference type="InterPro" id="IPR050300">
    <property type="entry name" value="GDXG_lipolytic_enzyme"/>
</dbReference>
<dbReference type="InterPro" id="IPR001375">
    <property type="entry name" value="Peptidase_S9_cat"/>
</dbReference>
<dbReference type="InterPro" id="IPR029058">
    <property type="entry name" value="AB_hydrolase_fold"/>
</dbReference>
<dbReference type="EMBL" id="AP023366">
    <property type="protein sequence ID" value="BCJ86912.1"/>
    <property type="molecule type" value="Genomic_DNA"/>
</dbReference>
<proteinExistence type="predicted"/>